<dbReference type="OrthoDB" id="10538731at2759"/>
<evidence type="ECO:0000256" key="2">
    <source>
        <dbReference type="SAM" id="SignalP"/>
    </source>
</evidence>
<evidence type="ECO:0000256" key="1">
    <source>
        <dbReference type="SAM" id="MobiDB-lite"/>
    </source>
</evidence>
<dbReference type="EMBL" id="PNEN01000527">
    <property type="protein sequence ID" value="PPJ56035.1"/>
    <property type="molecule type" value="Genomic_DNA"/>
</dbReference>
<dbReference type="Proteomes" id="UP000237631">
    <property type="component" value="Unassembled WGS sequence"/>
</dbReference>
<feature type="signal peptide" evidence="2">
    <location>
        <begin position="1"/>
        <end position="21"/>
    </location>
</feature>
<feature type="compositionally biased region" description="Basic residues" evidence="1">
    <location>
        <begin position="195"/>
        <end position="206"/>
    </location>
</feature>
<name>A0A2S6C8H5_9PEZI</name>
<keyword evidence="4" id="KW-1185">Reference proteome</keyword>
<comment type="caution">
    <text evidence="3">The sequence shown here is derived from an EMBL/GenBank/DDBJ whole genome shotgun (WGS) entry which is preliminary data.</text>
</comment>
<feature type="region of interest" description="Disordered" evidence="1">
    <location>
        <begin position="181"/>
        <end position="219"/>
    </location>
</feature>
<reference evidence="4" key="1">
    <citation type="journal article" date="2017" name="bioRxiv">
        <title>Conservation of a gene cluster reveals novel cercosporin biosynthetic mechanisms and extends production to the genus Colletotrichum.</title>
        <authorList>
            <person name="de Jonge R."/>
            <person name="Ebert M.K."/>
            <person name="Huitt-Roehl C.R."/>
            <person name="Pal P."/>
            <person name="Suttle J.C."/>
            <person name="Spanner R.E."/>
            <person name="Neubauer J.D."/>
            <person name="Jurick W.M.II."/>
            <person name="Stott K.A."/>
            <person name="Secor G.A."/>
            <person name="Thomma B.P.H.J."/>
            <person name="Van de Peer Y."/>
            <person name="Townsend C.A."/>
            <person name="Bolton M.D."/>
        </authorList>
    </citation>
    <scope>NUCLEOTIDE SEQUENCE [LARGE SCALE GENOMIC DNA]</scope>
    <source>
        <strain evidence="4">CBS538.71</strain>
    </source>
</reference>
<accession>A0A2S6C8H5</accession>
<gene>
    <name evidence="3" type="ORF">CBER1_03370</name>
</gene>
<dbReference type="AlphaFoldDB" id="A0A2S6C8H5"/>
<evidence type="ECO:0000313" key="4">
    <source>
        <dbReference type="Proteomes" id="UP000237631"/>
    </source>
</evidence>
<sequence length="219" mass="24485">MKLKLSMLFILLTTAVQGVLAWEAHPNTSAGNIKPKDRNKLIKCVNDWAYAESQVNATGYPLVQPEQGDWQHLPKVLGINNTSELRNEDRWTCGNRTFQDGKIESPHKRLVLRNVCLRSMRSAARLGNDFFYCHFRTPKGGHMFAGWAPIGAEMCENFKIGSEGVWGICSEPGGHYWSRQPGGAELPVGFDPRKKNPWPKKKKPKKKPEDHGGCCAVAG</sequence>
<evidence type="ECO:0000313" key="3">
    <source>
        <dbReference type="EMBL" id="PPJ56035.1"/>
    </source>
</evidence>
<feature type="chain" id="PRO_5015616710" evidence="2">
    <location>
        <begin position="22"/>
        <end position="219"/>
    </location>
</feature>
<protein>
    <submittedName>
        <fullName evidence="3">Uncharacterized protein</fullName>
    </submittedName>
</protein>
<keyword evidence="2" id="KW-0732">Signal</keyword>
<proteinExistence type="predicted"/>
<organism evidence="3 4">
    <name type="scientific">Cercospora berteroae</name>
    <dbReference type="NCBI Taxonomy" id="357750"/>
    <lineage>
        <taxon>Eukaryota</taxon>
        <taxon>Fungi</taxon>
        <taxon>Dikarya</taxon>
        <taxon>Ascomycota</taxon>
        <taxon>Pezizomycotina</taxon>
        <taxon>Dothideomycetes</taxon>
        <taxon>Dothideomycetidae</taxon>
        <taxon>Mycosphaerellales</taxon>
        <taxon>Mycosphaerellaceae</taxon>
        <taxon>Cercospora</taxon>
    </lineage>
</organism>